<evidence type="ECO:0000313" key="1">
    <source>
        <dbReference type="EMBL" id="MBD8046971.1"/>
    </source>
</evidence>
<dbReference type="Proteomes" id="UP000627166">
    <property type="component" value="Unassembled WGS sequence"/>
</dbReference>
<name>A0ABR8YRV2_9CLOT</name>
<keyword evidence="2" id="KW-1185">Reference proteome</keyword>
<dbReference type="RefSeq" id="WP_191739945.1">
    <property type="nucleotide sequence ID" value="NZ_JACSQB010000053.1"/>
</dbReference>
<gene>
    <name evidence="1" type="ORF">H9637_07950</name>
</gene>
<proteinExistence type="predicted"/>
<protein>
    <submittedName>
        <fullName evidence="1">Uncharacterized protein</fullName>
    </submittedName>
</protein>
<evidence type="ECO:0000313" key="2">
    <source>
        <dbReference type="Proteomes" id="UP000627166"/>
    </source>
</evidence>
<dbReference type="EMBL" id="JACSQB010000053">
    <property type="protein sequence ID" value="MBD8046971.1"/>
    <property type="molecule type" value="Genomic_DNA"/>
</dbReference>
<accession>A0ABR8YRV2</accession>
<organism evidence="1 2">
    <name type="scientific">Clostridium faecium</name>
    <dbReference type="NCBI Taxonomy" id="2762223"/>
    <lineage>
        <taxon>Bacteria</taxon>
        <taxon>Bacillati</taxon>
        <taxon>Bacillota</taxon>
        <taxon>Clostridia</taxon>
        <taxon>Eubacteriales</taxon>
        <taxon>Clostridiaceae</taxon>
        <taxon>Clostridium</taxon>
    </lineage>
</organism>
<comment type="caution">
    <text evidence="1">The sequence shown here is derived from an EMBL/GenBank/DDBJ whole genome shotgun (WGS) entry which is preliminary data.</text>
</comment>
<sequence length="117" mass="14102">MNILSKEKNFNYDGKELLGVMRFDFYDGRLSNQWNPRDLIIELNNRKEIDLRKLQKELNYIQFELLKDFNKIVELCNGTGYKKETLVYIDLEIGKYIIKLIPVKDSYSYIYTYLKEV</sequence>
<reference evidence="1 2" key="1">
    <citation type="submission" date="2020-08" db="EMBL/GenBank/DDBJ databases">
        <title>A Genomic Blueprint of the Chicken Gut Microbiome.</title>
        <authorList>
            <person name="Gilroy R."/>
            <person name="Ravi A."/>
            <person name="Getino M."/>
            <person name="Pursley I."/>
            <person name="Horton D.L."/>
            <person name="Alikhan N.-F."/>
            <person name="Baker D."/>
            <person name="Gharbi K."/>
            <person name="Hall N."/>
            <person name="Watson M."/>
            <person name="Adriaenssens E.M."/>
            <person name="Foster-Nyarko E."/>
            <person name="Jarju S."/>
            <person name="Secka A."/>
            <person name="Antonio M."/>
            <person name="Oren A."/>
            <person name="Chaudhuri R."/>
            <person name="La Ragione R.M."/>
            <person name="Hildebrand F."/>
            <person name="Pallen M.J."/>
        </authorList>
    </citation>
    <scope>NUCLEOTIDE SEQUENCE [LARGE SCALE GENOMIC DNA]</scope>
    <source>
        <strain evidence="1 2">N37</strain>
    </source>
</reference>